<evidence type="ECO:0000256" key="12">
    <source>
        <dbReference type="RuleBase" id="RU003357"/>
    </source>
</evidence>
<evidence type="ECO:0000313" key="16">
    <source>
        <dbReference type="EMBL" id="QKG72817.1"/>
    </source>
</evidence>
<feature type="domain" description="TonB-dependent receptor plug" evidence="15">
    <location>
        <begin position="46"/>
        <end position="156"/>
    </location>
</feature>
<evidence type="ECO:0000256" key="2">
    <source>
        <dbReference type="ARBA" id="ARBA00022448"/>
    </source>
</evidence>
<dbReference type="Pfam" id="PF00593">
    <property type="entry name" value="TonB_dep_Rec_b-barrel"/>
    <property type="match status" value="1"/>
</dbReference>
<dbReference type="KEGG" id="emv:HQR01_13745"/>
<keyword evidence="6" id="KW-0408">Iron</keyword>
<dbReference type="PANTHER" id="PTHR32552">
    <property type="entry name" value="FERRICHROME IRON RECEPTOR-RELATED"/>
    <property type="match status" value="1"/>
</dbReference>
<dbReference type="GO" id="GO:0006826">
    <property type="term" value="P:iron ion transport"/>
    <property type="evidence" value="ECO:0007669"/>
    <property type="project" value="UniProtKB-KW"/>
</dbReference>
<dbReference type="Proteomes" id="UP000504693">
    <property type="component" value="Chromosome"/>
</dbReference>
<evidence type="ECO:0000256" key="6">
    <source>
        <dbReference type="ARBA" id="ARBA00023004"/>
    </source>
</evidence>
<proteinExistence type="inferred from homology"/>
<evidence type="ECO:0000256" key="5">
    <source>
        <dbReference type="ARBA" id="ARBA00022692"/>
    </source>
</evidence>
<evidence type="ECO:0000256" key="7">
    <source>
        <dbReference type="ARBA" id="ARBA00023065"/>
    </source>
</evidence>
<dbReference type="GO" id="GO:0009279">
    <property type="term" value="C:cell outer membrane"/>
    <property type="evidence" value="ECO:0007669"/>
    <property type="project" value="UniProtKB-SubCell"/>
</dbReference>
<protein>
    <submittedName>
        <fullName evidence="16">TonB-dependent receptor</fullName>
    </submittedName>
</protein>
<feature type="domain" description="TonB-dependent receptor-like beta-barrel" evidence="14">
    <location>
        <begin position="341"/>
        <end position="751"/>
    </location>
</feature>
<keyword evidence="16" id="KW-0675">Receptor</keyword>
<dbReference type="EMBL" id="CP053921">
    <property type="protein sequence ID" value="QKG72817.1"/>
    <property type="molecule type" value="Genomic_DNA"/>
</dbReference>
<sequence>MAASLLAGTALTVAGPAFAQDATDAAQGAADRNVIIVTANKRAQDLQDVPASITALSTETLDQLQVSELQDVVKFLPSVTIQTAAPGFSQVYFRGVASGENANHSASLPTVGTYLDEMPITTIQGALDIHAYDLSRVEALAGPQGTLYGASSMAGTIKLVTNQPDYGDNYGAMDVELNSVAHGDIGGTIEGFYNFALSDRAALRVVGWYRKDGGYIDNIAGSRTYPTSGITQDNSEFVEDDYNDVDTYGARVALGIELDDDWTVRPTVMGQVQTAHGSFAQERSTAVNGDLQTVQYNPEYSKDKWLQAALTIEGKIGNWDLVATGGHLWRRDRTDADYSDYAYFYDALYGYGAYFYDNNYDLVSPNQYIEGGDKYRRYFGEIRVSSPQDAPIRFIGGLFAQRQKHEIEQNYIIDNIVDFFTVPGTESNIWLTRQDRVDRDYAAFGELSFDITNNLTLTGGARVYRYKNSLVGFFGYARDFSSRTGVSGCFTTDGTPLNQNPTGTLAPPIVDGTPCTNLDKVTSDTDAIYKLNATYTINPDALVYVTWSQGFRPGGINRRGDVDYGPDSLDNYEFGWKTRFGDVTFNGAIYQEDWNDIQLSFLGLNGLTEIRNAGIARIRGVESDLTYRANGLTLSLSGSYNDAKIRRDFCAIANEDFDCTVPDGNSLLAPSGTRLPITAKFKGNAIARYEFPLGGWDAHVQGALAHVGKRRSDLRPFENDLKGTFGAYTTFDASIGVKKDNLRFELFATNLFDSRGVINSGVQCLETTCGDPDGISSTGGVFYDVVIKPRIVGIKAGFDF</sequence>
<keyword evidence="5 11" id="KW-0812">Transmembrane</keyword>
<evidence type="ECO:0000313" key="17">
    <source>
        <dbReference type="Proteomes" id="UP000504693"/>
    </source>
</evidence>
<dbReference type="Pfam" id="PF07715">
    <property type="entry name" value="Plug"/>
    <property type="match status" value="1"/>
</dbReference>
<evidence type="ECO:0000256" key="8">
    <source>
        <dbReference type="ARBA" id="ARBA00023077"/>
    </source>
</evidence>
<keyword evidence="3 11" id="KW-1134">Transmembrane beta strand</keyword>
<feature type="signal peptide" evidence="13">
    <location>
        <begin position="1"/>
        <end position="19"/>
    </location>
</feature>
<comment type="subcellular location">
    <subcellularLocation>
        <location evidence="1 11">Cell outer membrane</location>
        <topology evidence="1 11">Multi-pass membrane protein</topology>
    </subcellularLocation>
</comment>
<keyword evidence="8 12" id="KW-0798">TonB box</keyword>
<feature type="chain" id="PRO_5028832052" evidence="13">
    <location>
        <begin position="20"/>
        <end position="800"/>
    </location>
</feature>
<evidence type="ECO:0000256" key="9">
    <source>
        <dbReference type="ARBA" id="ARBA00023136"/>
    </source>
</evidence>
<evidence type="ECO:0000256" key="10">
    <source>
        <dbReference type="ARBA" id="ARBA00023237"/>
    </source>
</evidence>
<evidence type="ECO:0000256" key="13">
    <source>
        <dbReference type="SAM" id="SignalP"/>
    </source>
</evidence>
<evidence type="ECO:0000256" key="1">
    <source>
        <dbReference type="ARBA" id="ARBA00004571"/>
    </source>
</evidence>
<accession>A0A7D4AVQ3</accession>
<keyword evidence="2 11" id="KW-0813">Transport</keyword>
<evidence type="ECO:0000259" key="15">
    <source>
        <dbReference type="Pfam" id="PF07715"/>
    </source>
</evidence>
<organism evidence="16 17">
    <name type="scientific">Erythrobacter mangrovi</name>
    <dbReference type="NCBI Taxonomy" id="2739433"/>
    <lineage>
        <taxon>Bacteria</taxon>
        <taxon>Pseudomonadati</taxon>
        <taxon>Pseudomonadota</taxon>
        <taxon>Alphaproteobacteria</taxon>
        <taxon>Sphingomonadales</taxon>
        <taxon>Erythrobacteraceae</taxon>
        <taxon>Erythrobacter/Porphyrobacter group</taxon>
        <taxon>Erythrobacter</taxon>
    </lineage>
</organism>
<reference evidence="16 17" key="1">
    <citation type="submission" date="2020-05" db="EMBL/GenBank/DDBJ databases">
        <title>Erythrobacter mangrovi sp. nov., isolated from rhizosphere soil of mangrove plant (Kandelia candel).</title>
        <authorList>
            <person name="Ye Y.H."/>
        </authorList>
    </citation>
    <scope>NUCLEOTIDE SEQUENCE [LARGE SCALE GENOMIC DNA]</scope>
    <source>
        <strain evidence="16 17">EB310</strain>
    </source>
</reference>
<evidence type="ECO:0000259" key="14">
    <source>
        <dbReference type="Pfam" id="PF00593"/>
    </source>
</evidence>
<keyword evidence="9 11" id="KW-0472">Membrane</keyword>
<gene>
    <name evidence="16" type="ORF">HQR01_13745</name>
</gene>
<dbReference type="InterPro" id="IPR036942">
    <property type="entry name" value="Beta-barrel_TonB_sf"/>
</dbReference>
<evidence type="ECO:0000256" key="3">
    <source>
        <dbReference type="ARBA" id="ARBA00022452"/>
    </source>
</evidence>
<evidence type="ECO:0000256" key="11">
    <source>
        <dbReference type="PROSITE-ProRule" id="PRU01360"/>
    </source>
</evidence>
<dbReference type="PANTHER" id="PTHR32552:SF81">
    <property type="entry name" value="TONB-DEPENDENT OUTER MEMBRANE RECEPTOR"/>
    <property type="match status" value="1"/>
</dbReference>
<evidence type="ECO:0000256" key="4">
    <source>
        <dbReference type="ARBA" id="ARBA00022496"/>
    </source>
</evidence>
<keyword evidence="7" id="KW-0406">Ion transport</keyword>
<comment type="similarity">
    <text evidence="11 12">Belongs to the TonB-dependent receptor family.</text>
</comment>
<dbReference type="SUPFAM" id="SSF56935">
    <property type="entry name" value="Porins"/>
    <property type="match status" value="1"/>
</dbReference>
<dbReference type="AlphaFoldDB" id="A0A7D4AVQ3"/>
<dbReference type="InterPro" id="IPR039426">
    <property type="entry name" value="TonB-dep_rcpt-like"/>
</dbReference>
<name>A0A7D4AVQ3_9SPHN</name>
<keyword evidence="4" id="KW-0410">Iron transport</keyword>
<keyword evidence="13" id="KW-0732">Signal</keyword>
<dbReference type="PROSITE" id="PS52016">
    <property type="entry name" value="TONB_DEPENDENT_REC_3"/>
    <property type="match status" value="1"/>
</dbReference>
<dbReference type="InterPro" id="IPR012910">
    <property type="entry name" value="Plug_dom"/>
</dbReference>
<keyword evidence="17" id="KW-1185">Reference proteome</keyword>
<dbReference type="Gene3D" id="2.40.170.20">
    <property type="entry name" value="TonB-dependent receptor, beta-barrel domain"/>
    <property type="match status" value="1"/>
</dbReference>
<dbReference type="InterPro" id="IPR000531">
    <property type="entry name" value="Beta-barrel_TonB"/>
</dbReference>
<keyword evidence="10 11" id="KW-0998">Cell outer membrane</keyword>